<dbReference type="InterPro" id="IPR006912">
    <property type="entry name" value="Harbinger_derived_prot"/>
</dbReference>
<accession>A0AAV2CGC0</accession>
<evidence type="ECO:0000256" key="1">
    <source>
        <dbReference type="SAM" id="MobiDB-lite"/>
    </source>
</evidence>
<protein>
    <recommendedName>
        <fullName evidence="4">Harbinger transposase-derived protein</fullName>
    </recommendedName>
</protein>
<keyword evidence="3" id="KW-1185">Reference proteome</keyword>
<dbReference type="EMBL" id="OZ034813">
    <property type="protein sequence ID" value="CAL1354785.1"/>
    <property type="molecule type" value="Genomic_DNA"/>
</dbReference>
<proteinExistence type="predicted"/>
<dbReference type="Pfam" id="PF04827">
    <property type="entry name" value="Plant_tran"/>
    <property type="match status" value="1"/>
</dbReference>
<dbReference type="PANTHER" id="PTHR47150:SF5">
    <property type="entry name" value="OS07G0546750 PROTEIN"/>
    <property type="match status" value="1"/>
</dbReference>
<name>A0AAV2CGC0_9ROSI</name>
<evidence type="ECO:0008006" key="4">
    <source>
        <dbReference type="Google" id="ProtNLM"/>
    </source>
</evidence>
<dbReference type="Proteomes" id="UP001497516">
    <property type="component" value="Chromosome 1"/>
</dbReference>
<reference evidence="2 3" key="1">
    <citation type="submission" date="2024-04" db="EMBL/GenBank/DDBJ databases">
        <authorList>
            <person name="Fracassetti M."/>
        </authorList>
    </citation>
    <scope>NUCLEOTIDE SEQUENCE [LARGE SCALE GENOMIC DNA]</scope>
</reference>
<dbReference type="PANTHER" id="PTHR47150">
    <property type="entry name" value="OS12G0169200 PROTEIN"/>
    <property type="match status" value="1"/>
</dbReference>
<evidence type="ECO:0000313" key="3">
    <source>
        <dbReference type="Proteomes" id="UP001497516"/>
    </source>
</evidence>
<feature type="region of interest" description="Disordered" evidence="1">
    <location>
        <begin position="1"/>
        <end position="24"/>
    </location>
</feature>
<sequence length="447" mass="51857">MDSPNREDYEMEIEADERQREADNRQWEYECQIERDRMEMFMMYANHPHQHQASGSRGSSSTRKTVKLNKEDGQRRLMQDYFTPNPTYDAKAFTRRYRMPPALFNRVMNDVVQYDDYFKQGTNAAGRDSFSPHQKLTAAFRMLAYGCSADSLDESCRMAESTVLLCLRKFCSAITNIYGAQYLRAPTVDDTRHLLHHAAQRGFPGMIGSIDCMHWEWKNCPTGWAGQFTGHKKKPTIVLEAVASYDTWIWHAFFGTPGSNNDINTLGVSPLFDHAVQGLVPKVSYVVNGKMYDQCYYLADGIYPEWAPFVRTISTPSNQKKKLFARCQEAYRKDVERAFGILQQRWAIVRGPSRLWDVQTLGNIMLTCIIMHNMIVEDQRFEYGDGEEVNIEYENESNPNVTWEPPEHNTPTLMEYMARHNMIRDRLGHHALQNDLIEHLWTIHGGE</sequence>
<dbReference type="AlphaFoldDB" id="A0AAV2CGC0"/>
<gene>
    <name evidence="2" type="ORF">LTRI10_LOCUS2575</name>
</gene>
<organism evidence="2 3">
    <name type="scientific">Linum trigynum</name>
    <dbReference type="NCBI Taxonomy" id="586398"/>
    <lineage>
        <taxon>Eukaryota</taxon>
        <taxon>Viridiplantae</taxon>
        <taxon>Streptophyta</taxon>
        <taxon>Embryophyta</taxon>
        <taxon>Tracheophyta</taxon>
        <taxon>Spermatophyta</taxon>
        <taxon>Magnoliopsida</taxon>
        <taxon>eudicotyledons</taxon>
        <taxon>Gunneridae</taxon>
        <taxon>Pentapetalae</taxon>
        <taxon>rosids</taxon>
        <taxon>fabids</taxon>
        <taxon>Malpighiales</taxon>
        <taxon>Linaceae</taxon>
        <taxon>Linum</taxon>
    </lineage>
</organism>
<evidence type="ECO:0000313" key="2">
    <source>
        <dbReference type="EMBL" id="CAL1354785.1"/>
    </source>
</evidence>